<dbReference type="HOGENOM" id="CLU_082888_0_0_1"/>
<reference evidence="4" key="1">
    <citation type="journal article" date="2013" name="Nature">
        <title>Pan genome of the phytoplankton Emiliania underpins its global distribution.</title>
        <authorList>
            <person name="Read B.A."/>
            <person name="Kegel J."/>
            <person name="Klute M.J."/>
            <person name="Kuo A."/>
            <person name="Lefebvre S.C."/>
            <person name="Maumus F."/>
            <person name="Mayer C."/>
            <person name="Miller J."/>
            <person name="Monier A."/>
            <person name="Salamov A."/>
            <person name="Young J."/>
            <person name="Aguilar M."/>
            <person name="Claverie J.M."/>
            <person name="Frickenhaus S."/>
            <person name="Gonzalez K."/>
            <person name="Herman E.K."/>
            <person name="Lin Y.C."/>
            <person name="Napier J."/>
            <person name="Ogata H."/>
            <person name="Sarno A.F."/>
            <person name="Shmutz J."/>
            <person name="Schroeder D."/>
            <person name="de Vargas C."/>
            <person name="Verret F."/>
            <person name="von Dassow P."/>
            <person name="Valentin K."/>
            <person name="Van de Peer Y."/>
            <person name="Wheeler G."/>
            <person name="Dacks J.B."/>
            <person name="Delwiche C.F."/>
            <person name="Dyhrman S.T."/>
            <person name="Glockner G."/>
            <person name="John U."/>
            <person name="Richards T."/>
            <person name="Worden A.Z."/>
            <person name="Zhang X."/>
            <person name="Grigoriev I.V."/>
            <person name="Allen A.E."/>
            <person name="Bidle K."/>
            <person name="Borodovsky M."/>
            <person name="Bowler C."/>
            <person name="Brownlee C."/>
            <person name="Cock J.M."/>
            <person name="Elias M."/>
            <person name="Gladyshev V.N."/>
            <person name="Groth M."/>
            <person name="Guda C."/>
            <person name="Hadaegh A."/>
            <person name="Iglesias-Rodriguez M.D."/>
            <person name="Jenkins J."/>
            <person name="Jones B.M."/>
            <person name="Lawson T."/>
            <person name="Leese F."/>
            <person name="Lindquist E."/>
            <person name="Lobanov A."/>
            <person name="Lomsadze A."/>
            <person name="Malik S.B."/>
            <person name="Marsh M.E."/>
            <person name="Mackinder L."/>
            <person name="Mock T."/>
            <person name="Mueller-Roeber B."/>
            <person name="Pagarete A."/>
            <person name="Parker M."/>
            <person name="Probert I."/>
            <person name="Quesneville H."/>
            <person name="Raines C."/>
            <person name="Rensing S.A."/>
            <person name="Riano-Pachon D.M."/>
            <person name="Richier S."/>
            <person name="Rokitta S."/>
            <person name="Shiraiwa Y."/>
            <person name="Soanes D.M."/>
            <person name="van der Giezen M."/>
            <person name="Wahlund T.M."/>
            <person name="Williams B."/>
            <person name="Wilson W."/>
            <person name="Wolfe G."/>
            <person name="Wurch L.L."/>
        </authorList>
    </citation>
    <scope>NUCLEOTIDE SEQUENCE</scope>
</reference>
<dbReference type="Proteomes" id="UP000013827">
    <property type="component" value="Unassembled WGS sequence"/>
</dbReference>
<sequence>MGDIAGQLAQAATGLQSKDEYRRKREALESGSSALSAAANGGAGGGARAEEGGKKKKKKKAASSVLSFGDELEAEETSPRLEGSSMAAMRERKADETARAEEAAMREFLLAQEKAKAEPVTLSYTFRSEVTQRELSSTMHQGTLAVLKGTTAEEVAKRVRAEVELLGEKFKLPEVSGVKDLHRELMLIVGAGGQKFGSFVVPPHMNLVELLAAQWTEGTPLFDGFKCGVQVTERRWYEAMKHTYPYSQWTVYDVKASYSHKEFVANRNKGEGVADPVRPPPRDVTKQMSRPNF</sequence>
<feature type="compositionally biased region" description="Basic and acidic residues" evidence="1">
    <location>
        <begin position="17"/>
        <end position="28"/>
    </location>
</feature>
<evidence type="ECO:0000313" key="4">
    <source>
        <dbReference type="Proteomes" id="UP000013827"/>
    </source>
</evidence>
<feature type="domain" description="FAM50A/XAP5 C-terminal" evidence="2">
    <location>
        <begin position="230"/>
        <end position="261"/>
    </location>
</feature>
<dbReference type="GeneID" id="17263907"/>
<keyword evidence="4" id="KW-1185">Reference proteome</keyword>
<protein>
    <recommendedName>
        <fullName evidence="2">FAM50A/XAP5 C-terminal domain-containing protein</fullName>
    </recommendedName>
</protein>
<dbReference type="PANTHER" id="PTHR12722:SF0">
    <property type="entry name" value="PROTEIN FAM50A"/>
    <property type="match status" value="1"/>
</dbReference>
<dbReference type="Pfam" id="PF04921">
    <property type="entry name" value="XAP5"/>
    <property type="match status" value="1"/>
</dbReference>
<feature type="compositionally biased region" description="Low complexity" evidence="1">
    <location>
        <begin position="29"/>
        <end position="40"/>
    </location>
</feature>
<name>A0A0D3J2Z3_EMIH1</name>
<dbReference type="KEGG" id="ehx:EMIHUDRAFT_436348"/>
<evidence type="ECO:0000256" key="1">
    <source>
        <dbReference type="SAM" id="MobiDB-lite"/>
    </source>
</evidence>
<evidence type="ECO:0000313" key="3">
    <source>
        <dbReference type="EnsemblProtists" id="EOD17878"/>
    </source>
</evidence>
<dbReference type="RefSeq" id="XP_005770307.1">
    <property type="nucleotide sequence ID" value="XM_005770250.1"/>
</dbReference>
<dbReference type="GO" id="GO:0006325">
    <property type="term" value="P:chromatin organization"/>
    <property type="evidence" value="ECO:0007669"/>
    <property type="project" value="TreeGrafter"/>
</dbReference>
<feature type="region of interest" description="Disordered" evidence="1">
    <location>
        <begin position="1"/>
        <end position="98"/>
    </location>
</feature>
<feature type="compositionally biased region" description="Low complexity" evidence="1">
    <location>
        <begin position="1"/>
        <end position="16"/>
    </location>
</feature>
<reference evidence="3" key="2">
    <citation type="submission" date="2024-10" db="UniProtKB">
        <authorList>
            <consortium name="EnsemblProtists"/>
        </authorList>
    </citation>
    <scope>IDENTIFICATION</scope>
</reference>
<dbReference type="PaxDb" id="2903-EOD17878"/>
<dbReference type="InterPro" id="IPR007005">
    <property type="entry name" value="XAP5"/>
</dbReference>
<dbReference type="AlphaFoldDB" id="A0A0D3J2Z3"/>
<evidence type="ECO:0000259" key="2">
    <source>
        <dbReference type="Pfam" id="PF04921"/>
    </source>
</evidence>
<dbReference type="PANTHER" id="PTHR12722">
    <property type="entry name" value="XAP-5 PROTEIN-RELATED"/>
    <property type="match status" value="1"/>
</dbReference>
<feature type="region of interest" description="Disordered" evidence="1">
    <location>
        <begin position="269"/>
        <end position="293"/>
    </location>
</feature>
<proteinExistence type="predicted"/>
<dbReference type="GO" id="GO:0005634">
    <property type="term" value="C:nucleus"/>
    <property type="evidence" value="ECO:0007669"/>
    <property type="project" value="InterPro"/>
</dbReference>
<dbReference type="EnsemblProtists" id="EOD17878">
    <property type="protein sequence ID" value="EOD17878"/>
    <property type="gene ID" value="EMIHUDRAFT_436348"/>
</dbReference>
<organism evidence="3 4">
    <name type="scientific">Emiliania huxleyi (strain CCMP1516)</name>
    <dbReference type="NCBI Taxonomy" id="280463"/>
    <lineage>
        <taxon>Eukaryota</taxon>
        <taxon>Haptista</taxon>
        <taxon>Haptophyta</taxon>
        <taxon>Prymnesiophyceae</taxon>
        <taxon>Isochrysidales</taxon>
        <taxon>Noelaerhabdaceae</taxon>
        <taxon>Emiliania</taxon>
    </lineage>
</organism>
<accession>A0A0D3J2Z3</accession>
<dbReference type="STRING" id="2903.R1C5M7"/>
<feature type="compositionally biased region" description="Basic and acidic residues" evidence="1">
    <location>
        <begin position="89"/>
        <end position="98"/>
    </location>
</feature>
<dbReference type="InterPro" id="IPR048337">
    <property type="entry name" value="FAM50A/XAP5_C"/>
</dbReference>